<dbReference type="InterPro" id="IPR011013">
    <property type="entry name" value="Gal_mutarotase_sf_dom"/>
</dbReference>
<dbReference type="InterPro" id="IPR037094">
    <property type="entry name" value="Glyco_hydro_38_cen_sf"/>
</dbReference>
<feature type="transmembrane region" description="Helical" evidence="8">
    <location>
        <begin position="7"/>
        <end position="26"/>
    </location>
</feature>
<dbReference type="Gene3D" id="2.60.40.1180">
    <property type="entry name" value="Golgi alpha-mannosidase II"/>
    <property type="match status" value="1"/>
</dbReference>
<dbReference type="GO" id="GO:0030246">
    <property type="term" value="F:carbohydrate binding"/>
    <property type="evidence" value="ECO:0007669"/>
    <property type="project" value="InterPro"/>
</dbReference>
<dbReference type="InterPro" id="IPR050843">
    <property type="entry name" value="Glycosyl_Hydrlase_38"/>
</dbReference>
<dbReference type="Proteomes" id="UP000245119">
    <property type="component" value="Linkage Group LG8"/>
</dbReference>
<evidence type="ECO:0000313" key="11">
    <source>
        <dbReference type="Proteomes" id="UP000245119"/>
    </source>
</evidence>
<dbReference type="SUPFAM" id="SSF74650">
    <property type="entry name" value="Galactose mutarotase-like"/>
    <property type="match status" value="1"/>
</dbReference>
<dbReference type="SUPFAM" id="SSF88688">
    <property type="entry name" value="Families 57/38 glycoside transferase middle domain"/>
    <property type="match status" value="1"/>
</dbReference>
<keyword evidence="11" id="KW-1185">Reference proteome</keyword>
<dbReference type="InterPro" id="IPR013780">
    <property type="entry name" value="Glyco_hydro_b"/>
</dbReference>
<dbReference type="GO" id="GO:0000139">
    <property type="term" value="C:Golgi membrane"/>
    <property type="evidence" value="ECO:0007669"/>
    <property type="project" value="TreeGrafter"/>
</dbReference>
<protein>
    <recommendedName>
        <fullName evidence="7">Alpha-mannosidase</fullName>
        <ecNumber evidence="7">3.2.1.-</ecNumber>
    </recommendedName>
</protein>
<sequence length="1022" mass="118194">MKFWYRFLILGSAIFMIGTLYYYMLLDSSLEASHDRRRALESHLSSSYLKNLFKSFSMELDPEVCSMKPHHQAHRHGNISTLDVFQETSFNLQTDGMYELASPPPDYPKKEELDDLEDLQVIIMPHSHVDPGWLKTTNEYYTDKTKHILTNMVNKLTEHPDMSFVWAETIYFAMWWNELEDAVKVHVRRLVRRGQLEIALGGWVMPDEASTHYVSVIDQLIEGHQWLWENLRIKPLNSWSIDPFGYSGTAPYLWKLAGMENMVIQRVHQSVKASLISQKSLEFWWRQFWDKSGDTSILCHIMPYMLYSIKFSCGPNRFICLLFDFRSIPGDISDSRAHAITEENVEKFAEYMYQQFRQKSRIYKYNTILVPVGDDFRFDHELEWEQQYGNYSRLMKYMNGRKDWKVNIRFGTLKDYFKLTRQEQLEKKYSGKDTDFPVLSGDFFPYSDRNLEYWTGYYSTRPFDKRFQREVQGMIQAADMALTFTLALYKRWELEMQEKFFHFSSLMQTAHRAQAQFLHHDAITGTSKDFVVVDFEEQLLNAYNSSQSVMKMALQALITKGKVEKPYVFHPETVRQRYNEPPTKMVIPVSKGGSHLFVFNPLPQYRQQPVHILVNKEKFIIKDQMREIVPCQINPVWDDEDSTTVRADVFEVIFIADLPPLATVPFMVFEEDVLPKTSNPAKIWVFNEETLVVPSGTLFFRNKPQKDVTQAIVIENNQLQLRVAPDTGMLLDLLDKSTGNITKLNMELGVYTSQGSGAYLFFPSSGASPMISNIPLIRVVEGPLFMRRRTNSNNRIEANYYPMTTGAFLDDGVHRVTLMAGQPHGVAGLEPGWLEVMLDRQLLNDDNRGLGQGVEDNKKVTSEFILLVETRTQRSSLSQAHYAFLSLNSVSLSDRLQQPPQVFYSLIEADIFFASVIPTKVALPCDVSLLSMRSLATGNLLYNGTSFILHRRAYDCDFPGHDLQCSVSGQPVTFDAFFSELGLSQQGIRETSLTHLHHKRSLSPKEPLTLSPMQIAAFHLWF</sequence>
<dbReference type="OrthoDB" id="10261055at2759"/>
<comment type="cofactor">
    <cofactor evidence="7">
        <name>Zn(2+)</name>
        <dbReference type="ChEBI" id="CHEBI:29105"/>
    </cofactor>
    <text evidence="7">Binds 1 zinc ion per subunit.</text>
</comment>
<dbReference type="PANTHER" id="PTHR11607">
    <property type="entry name" value="ALPHA-MANNOSIDASE"/>
    <property type="match status" value="1"/>
</dbReference>
<evidence type="ECO:0000256" key="2">
    <source>
        <dbReference type="ARBA" id="ARBA00022723"/>
    </source>
</evidence>
<proteinExistence type="inferred from homology"/>
<evidence type="ECO:0000313" key="10">
    <source>
        <dbReference type="EMBL" id="PVD25431.1"/>
    </source>
</evidence>
<feature type="domain" description="Glycoside hydrolase family 38 central" evidence="9">
    <location>
        <begin position="452"/>
        <end position="539"/>
    </location>
</feature>
<dbReference type="GO" id="GO:0006013">
    <property type="term" value="P:mannose metabolic process"/>
    <property type="evidence" value="ECO:0007669"/>
    <property type="project" value="InterPro"/>
</dbReference>
<dbReference type="InterPro" id="IPR028995">
    <property type="entry name" value="Glyco_hydro_57/38_cen_sf"/>
</dbReference>
<dbReference type="Gene3D" id="1.20.1270.50">
    <property type="entry name" value="Glycoside hydrolase family 38, central domain"/>
    <property type="match status" value="1"/>
</dbReference>
<dbReference type="AlphaFoldDB" id="A0A2T7NW96"/>
<dbReference type="EMBL" id="PZQS01000008">
    <property type="protein sequence ID" value="PVD25431.1"/>
    <property type="molecule type" value="Genomic_DNA"/>
</dbReference>
<dbReference type="EC" id="3.2.1.-" evidence="7"/>
<dbReference type="SMART" id="SM00872">
    <property type="entry name" value="Alpha-mann_mid"/>
    <property type="match status" value="1"/>
</dbReference>
<reference evidence="10 11" key="1">
    <citation type="submission" date="2018-04" db="EMBL/GenBank/DDBJ databases">
        <title>The genome of golden apple snail Pomacea canaliculata provides insight into stress tolerance and invasive adaptation.</title>
        <authorList>
            <person name="Liu C."/>
            <person name="Liu B."/>
            <person name="Ren Y."/>
            <person name="Zhang Y."/>
            <person name="Wang H."/>
            <person name="Li S."/>
            <person name="Jiang F."/>
            <person name="Yin L."/>
            <person name="Zhang G."/>
            <person name="Qian W."/>
            <person name="Fan W."/>
        </authorList>
    </citation>
    <scope>NUCLEOTIDE SEQUENCE [LARGE SCALE GENOMIC DNA]</scope>
    <source>
        <strain evidence="10">SZHN2017</strain>
        <tissue evidence="10">Muscle</tissue>
    </source>
</reference>
<evidence type="ECO:0000256" key="6">
    <source>
        <dbReference type="ARBA" id="ARBA00023295"/>
    </source>
</evidence>
<comment type="caution">
    <text evidence="10">The sequence shown here is derived from an EMBL/GenBank/DDBJ whole genome shotgun (WGS) entry which is preliminary data.</text>
</comment>
<dbReference type="InterPro" id="IPR011682">
    <property type="entry name" value="Glyco_hydro_38_C"/>
</dbReference>
<dbReference type="Gene3D" id="2.70.98.30">
    <property type="entry name" value="Golgi alpha-mannosidase II, domain 4"/>
    <property type="match status" value="2"/>
</dbReference>
<evidence type="ECO:0000256" key="3">
    <source>
        <dbReference type="ARBA" id="ARBA00022801"/>
    </source>
</evidence>
<keyword evidence="4 7" id="KW-0862">Zinc</keyword>
<dbReference type="Pfam" id="PF09261">
    <property type="entry name" value="Alpha-mann_mid"/>
    <property type="match status" value="1"/>
</dbReference>
<keyword evidence="2 7" id="KW-0479">Metal-binding</keyword>
<dbReference type="InterPro" id="IPR027291">
    <property type="entry name" value="Glyco_hydro_38_N_sf"/>
</dbReference>
<dbReference type="SUPFAM" id="SSF88713">
    <property type="entry name" value="Glycoside hydrolase/deacetylase"/>
    <property type="match status" value="1"/>
</dbReference>
<dbReference type="InterPro" id="IPR015341">
    <property type="entry name" value="Glyco_hydro_38_cen"/>
</dbReference>
<accession>A0A2T7NW96</accession>
<evidence type="ECO:0000256" key="8">
    <source>
        <dbReference type="SAM" id="Phobius"/>
    </source>
</evidence>
<keyword evidence="3 7" id="KW-0378">Hydrolase</keyword>
<dbReference type="FunFam" id="3.20.110.10:FF:000010">
    <property type="entry name" value="Alpha-mannosidase"/>
    <property type="match status" value="1"/>
</dbReference>
<keyword evidence="8" id="KW-0472">Membrane</keyword>
<evidence type="ECO:0000259" key="9">
    <source>
        <dbReference type="SMART" id="SM00872"/>
    </source>
</evidence>
<keyword evidence="6 7" id="KW-0326">Glycosidase</keyword>
<dbReference type="Pfam" id="PF07748">
    <property type="entry name" value="Glyco_hydro_38C"/>
    <property type="match status" value="1"/>
</dbReference>
<dbReference type="Gene3D" id="3.20.110.10">
    <property type="entry name" value="Glycoside hydrolase 38, N terminal domain"/>
    <property type="match status" value="1"/>
</dbReference>
<dbReference type="GO" id="GO:0006491">
    <property type="term" value="P:N-glycan processing"/>
    <property type="evidence" value="ECO:0007669"/>
    <property type="project" value="TreeGrafter"/>
</dbReference>
<keyword evidence="8" id="KW-1133">Transmembrane helix</keyword>
<dbReference type="GO" id="GO:0004559">
    <property type="term" value="F:alpha-mannosidase activity"/>
    <property type="evidence" value="ECO:0007669"/>
    <property type="project" value="InterPro"/>
</dbReference>
<dbReference type="InterPro" id="IPR000602">
    <property type="entry name" value="Glyco_hydro_38_N"/>
</dbReference>
<evidence type="ECO:0000256" key="4">
    <source>
        <dbReference type="ARBA" id="ARBA00022833"/>
    </source>
</evidence>
<dbReference type="InterPro" id="IPR011330">
    <property type="entry name" value="Glyco_hydro/deAcase_b/a-brl"/>
</dbReference>
<keyword evidence="8" id="KW-0812">Transmembrane</keyword>
<dbReference type="PANTHER" id="PTHR11607:SF3">
    <property type="entry name" value="LYSOSOMAL ALPHA-MANNOSIDASE"/>
    <property type="match status" value="1"/>
</dbReference>
<dbReference type="Pfam" id="PF01074">
    <property type="entry name" value="Glyco_hydro_38N"/>
    <property type="match status" value="1"/>
</dbReference>
<keyword evidence="5" id="KW-1015">Disulfide bond</keyword>
<dbReference type="GO" id="GO:0046872">
    <property type="term" value="F:metal ion binding"/>
    <property type="evidence" value="ECO:0007669"/>
    <property type="project" value="UniProtKB-KW"/>
</dbReference>
<comment type="similarity">
    <text evidence="1 7">Belongs to the glycosyl hydrolase 38 family.</text>
</comment>
<evidence type="ECO:0000256" key="1">
    <source>
        <dbReference type="ARBA" id="ARBA00009792"/>
    </source>
</evidence>
<evidence type="ECO:0000256" key="5">
    <source>
        <dbReference type="ARBA" id="ARBA00023157"/>
    </source>
</evidence>
<gene>
    <name evidence="10" type="ORF">C0Q70_13087</name>
</gene>
<organism evidence="10 11">
    <name type="scientific">Pomacea canaliculata</name>
    <name type="common">Golden apple snail</name>
    <dbReference type="NCBI Taxonomy" id="400727"/>
    <lineage>
        <taxon>Eukaryota</taxon>
        <taxon>Metazoa</taxon>
        <taxon>Spiralia</taxon>
        <taxon>Lophotrochozoa</taxon>
        <taxon>Mollusca</taxon>
        <taxon>Gastropoda</taxon>
        <taxon>Caenogastropoda</taxon>
        <taxon>Architaenioglossa</taxon>
        <taxon>Ampullarioidea</taxon>
        <taxon>Ampullariidae</taxon>
        <taxon>Pomacea</taxon>
    </lineage>
</organism>
<name>A0A2T7NW96_POMCA</name>
<evidence type="ECO:0000256" key="7">
    <source>
        <dbReference type="RuleBase" id="RU361199"/>
    </source>
</evidence>